<sequence>MAKIGKEDQPITVEPDAPFQTPAEPAPTTEPATAPAPEQVPVPSPS</sequence>
<dbReference type="EMBL" id="JBHRWW010000001">
    <property type="protein sequence ID" value="MFC3687315.1"/>
    <property type="molecule type" value="Genomic_DNA"/>
</dbReference>
<feature type="region of interest" description="Disordered" evidence="1">
    <location>
        <begin position="1"/>
        <end position="46"/>
    </location>
</feature>
<gene>
    <name evidence="2" type="ORF">ACFOLH_03055</name>
</gene>
<accession>A0ABV7WC15</accession>
<evidence type="ECO:0000256" key="1">
    <source>
        <dbReference type="SAM" id="MobiDB-lite"/>
    </source>
</evidence>
<proteinExistence type="predicted"/>
<keyword evidence="3" id="KW-1185">Reference proteome</keyword>
<dbReference type="Proteomes" id="UP001595685">
    <property type="component" value="Unassembled WGS sequence"/>
</dbReference>
<feature type="compositionally biased region" description="Low complexity" evidence="1">
    <location>
        <begin position="17"/>
        <end position="37"/>
    </location>
</feature>
<comment type="caution">
    <text evidence="2">The sequence shown here is derived from an EMBL/GenBank/DDBJ whole genome shotgun (WGS) entry which is preliminary data.</text>
</comment>
<protein>
    <submittedName>
        <fullName evidence="2">Uncharacterized protein</fullName>
    </submittedName>
</protein>
<reference evidence="3" key="1">
    <citation type="journal article" date="2019" name="Int. J. Syst. Evol. Microbiol.">
        <title>The Global Catalogue of Microorganisms (GCM) 10K type strain sequencing project: providing services to taxonomists for standard genome sequencing and annotation.</title>
        <authorList>
            <consortium name="The Broad Institute Genomics Platform"/>
            <consortium name="The Broad Institute Genome Sequencing Center for Infectious Disease"/>
            <person name="Wu L."/>
            <person name="Ma J."/>
        </authorList>
    </citation>
    <scope>NUCLEOTIDE SEQUENCE [LARGE SCALE GENOMIC DNA]</scope>
    <source>
        <strain evidence="3">NCAIM B.02333</strain>
    </source>
</reference>
<name>A0ABV7WC15_9MICO</name>
<evidence type="ECO:0000313" key="3">
    <source>
        <dbReference type="Proteomes" id="UP001595685"/>
    </source>
</evidence>
<organism evidence="2 3">
    <name type="scientific">Aquipuribacter hungaricus</name>
    <dbReference type="NCBI Taxonomy" id="545624"/>
    <lineage>
        <taxon>Bacteria</taxon>
        <taxon>Bacillati</taxon>
        <taxon>Actinomycetota</taxon>
        <taxon>Actinomycetes</taxon>
        <taxon>Micrococcales</taxon>
        <taxon>Intrasporangiaceae</taxon>
        <taxon>Aquipuribacter</taxon>
    </lineage>
</organism>
<evidence type="ECO:0000313" key="2">
    <source>
        <dbReference type="EMBL" id="MFC3687315.1"/>
    </source>
</evidence>
<dbReference type="RefSeq" id="WP_340288804.1">
    <property type="nucleotide sequence ID" value="NZ_JBBEOI010000003.1"/>
</dbReference>